<evidence type="ECO:0000313" key="2">
    <source>
        <dbReference type="Proteomes" id="UP000642920"/>
    </source>
</evidence>
<dbReference type="EMBL" id="JAERQG010000005">
    <property type="protein sequence ID" value="MBL0767024.1"/>
    <property type="molecule type" value="Genomic_DNA"/>
</dbReference>
<evidence type="ECO:0000313" key="1">
    <source>
        <dbReference type="EMBL" id="MBL0767024.1"/>
    </source>
</evidence>
<sequence>MELAQVKVESLVNEENILFQEKFATVYYSAELRVLGVRWHGSFKEQEYVGLFNKMIEEMQGKAVVGFYSDIREQGVVPVGARKEFEKTFSPKGKEMGIDKTGVVTDASPFKKYYLNTIIKITGRPVKLTSQPEEALQFILEGKL</sequence>
<reference evidence="1" key="1">
    <citation type="submission" date="2021-01" db="EMBL/GenBank/DDBJ databases">
        <title>Marivirga sp. nov., isolated from intertidal surface sediments.</title>
        <authorList>
            <person name="Zhang M."/>
        </authorList>
    </citation>
    <scope>NUCLEOTIDE SEQUENCE</scope>
    <source>
        <strain evidence="1">SM1354</strain>
    </source>
</reference>
<dbReference type="RefSeq" id="WP_201924259.1">
    <property type="nucleotide sequence ID" value="NZ_JAERQG010000005.1"/>
</dbReference>
<dbReference type="AlphaFoldDB" id="A0A937AIF7"/>
<gene>
    <name evidence="1" type="ORF">JKP34_17295</name>
</gene>
<proteinExistence type="predicted"/>
<keyword evidence="2" id="KW-1185">Reference proteome</keyword>
<protein>
    <submittedName>
        <fullName evidence="1">Uncharacterized protein</fullName>
    </submittedName>
</protein>
<name>A0A937AIF7_9BACT</name>
<comment type="caution">
    <text evidence="1">The sequence shown here is derived from an EMBL/GenBank/DDBJ whole genome shotgun (WGS) entry which is preliminary data.</text>
</comment>
<organism evidence="1 2">
    <name type="scientific">Marivirga atlantica</name>
    <dbReference type="NCBI Taxonomy" id="1548457"/>
    <lineage>
        <taxon>Bacteria</taxon>
        <taxon>Pseudomonadati</taxon>
        <taxon>Bacteroidota</taxon>
        <taxon>Cytophagia</taxon>
        <taxon>Cytophagales</taxon>
        <taxon>Marivirgaceae</taxon>
        <taxon>Marivirga</taxon>
    </lineage>
</organism>
<accession>A0A937AIF7</accession>
<dbReference type="Proteomes" id="UP000642920">
    <property type="component" value="Unassembled WGS sequence"/>
</dbReference>